<evidence type="ECO:0000313" key="1">
    <source>
        <dbReference type="EMBL" id="KAK2550162.1"/>
    </source>
</evidence>
<dbReference type="Gene3D" id="3.30.420.10">
    <property type="entry name" value="Ribonuclease H-like superfamily/Ribonuclease H"/>
    <property type="match status" value="1"/>
</dbReference>
<organism evidence="1 2">
    <name type="scientific">Acropora cervicornis</name>
    <name type="common">Staghorn coral</name>
    <dbReference type="NCBI Taxonomy" id="6130"/>
    <lineage>
        <taxon>Eukaryota</taxon>
        <taxon>Metazoa</taxon>
        <taxon>Cnidaria</taxon>
        <taxon>Anthozoa</taxon>
        <taxon>Hexacorallia</taxon>
        <taxon>Scleractinia</taxon>
        <taxon>Astrocoeniina</taxon>
        <taxon>Acroporidae</taxon>
        <taxon>Acropora</taxon>
    </lineage>
</organism>
<dbReference type="InterPro" id="IPR012337">
    <property type="entry name" value="RNaseH-like_sf"/>
</dbReference>
<accession>A0AAD9PVX7</accession>
<reference evidence="1" key="2">
    <citation type="journal article" date="2023" name="Science">
        <title>Genomic signatures of disease resistance in endangered staghorn corals.</title>
        <authorList>
            <person name="Vollmer S.V."/>
            <person name="Selwyn J.D."/>
            <person name="Despard B.A."/>
            <person name="Roesel C.L."/>
        </authorList>
    </citation>
    <scope>NUCLEOTIDE SEQUENCE</scope>
    <source>
        <strain evidence="1">K2</strain>
    </source>
</reference>
<comment type="caution">
    <text evidence="1">The sequence shown here is derived from an EMBL/GenBank/DDBJ whole genome shotgun (WGS) entry which is preliminary data.</text>
</comment>
<dbReference type="AlphaFoldDB" id="A0AAD9PVX7"/>
<evidence type="ECO:0000313" key="2">
    <source>
        <dbReference type="Proteomes" id="UP001249851"/>
    </source>
</evidence>
<dbReference type="InterPro" id="IPR036397">
    <property type="entry name" value="RNaseH_sf"/>
</dbReference>
<name>A0AAD9PVX7_ACRCE</name>
<dbReference type="SUPFAM" id="SSF53098">
    <property type="entry name" value="Ribonuclease H-like"/>
    <property type="match status" value="1"/>
</dbReference>
<keyword evidence="2" id="KW-1185">Reference proteome</keyword>
<gene>
    <name evidence="1" type="ORF">P5673_029197</name>
</gene>
<sequence length="156" mass="17282">MKFEVRLRQGVRYCGYPGWTLNDCLVEQFIQGINNKAIAKKLSEKEGTMSLDEAFEIANTVLLIKAGSNSATACASAIASGTFGNFGSSYYSQMFSVFGYPQALRTDNGPQFISSEFKLNLETHGSQTNRSILKVLKITCVEKKVPQVEFRKFLVA</sequence>
<dbReference type="EMBL" id="JARQWQ010000114">
    <property type="protein sequence ID" value="KAK2550162.1"/>
    <property type="molecule type" value="Genomic_DNA"/>
</dbReference>
<proteinExistence type="predicted"/>
<dbReference type="GO" id="GO:0003676">
    <property type="term" value="F:nucleic acid binding"/>
    <property type="evidence" value="ECO:0007669"/>
    <property type="project" value="InterPro"/>
</dbReference>
<protein>
    <submittedName>
        <fullName evidence="1">Uncharacterized protein</fullName>
    </submittedName>
</protein>
<dbReference type="Proteomes" id="UP001249851">
    <property type="component" value="Unassembled WGS sequence"/>
</dbReference>
<reference evidence="1" key="1">
    <citation type="journal article" date="2023" name="G3 (Bethesda)">
        <title>Whole genome assembly and annotation of the endangered Caribbean coral Acropora cervicornis.</title>
        <authorList>
            <person name="Selwyn J.D."/>
            <person name="Vollmer S.V."/>
        </authorList>
    </citation>
    <scope>NUCLEOTIDE SEQUENCE</scope>
    <source>
        <strain evidence="1">K2</strain>
    </source>
</reference>